<dbReference type="Gene3D" id="2.40.70.10">
    <property type="entry name" value="Acid Proteases"/>
    <property type="match status" value="2"/>
</dbReference>
<dbReference type="GO" id="GO:0004190">
    <property type="term" value="F:aspartic-type endopeptidase activity"/>
    <property type="evidence" value="ECO:0007669"/>
    <property type="project" value="InterPro"/>
</dbReference>
<keyword evidence="2" id="KW-0732">Signal</keyword>
<gene>
    <name evidence="4" type="ORF">ENK01_01330</name>
</gene>
<evidence type="ECO:0000256" key="1">
    <source>
        <dbReference type="ARBA" id="ARBA00022801"/>
    </source>
</evidence>
<feature type="domain" description="Peptidase A2" evidence="3">
    <location>
        <begin position="208"/>
        <end position="299"/>
    </location>
</feature>
<feature type="signal peptide" evidence="2">
    <location>
        <begin position="1"/>
        <end position="30"/>
    </location>
</feature>
<dbReference type="AlphaFoldDB" id="A0A7V5NWH5"/>
<dbReference type="Proteomes" id="UP000885806">
    <property type="component" value="Unassembled WGS sequence"/>
</dbReference>
<dbReference type="PROSITE" id="PS50175">
    <property type="entry name" value="ASP_PROT_RETROV"/>
    <property type="match status" value="1"/>
</dbReference>
<evidence type="ECO:0000256" key="2">
    <source>
        <dbReference type="SAM" id="SignalP"/>
    </source>
</evidence>
<accession>A0A7V5NWH5</accession>
<dbReference type="InterPro" id="IPR001995">
    <property type="entry name" value="Peptidase_A2_cat"/>
</dbReference>
<dbReference type="CDD" id="cd05483">
    <property type="entry name" value="retropepsin_like_bacteria"/>
    <property type="match status" value="1"/>
</dbReference>
<comment type="caution">
    <text evidence="4">The sequence shown here is derived from an EMBL/GenBank/DDBJ whole genome shotgun (WGS) entry which is preliminary data.</text>
</comment>
<keyword evidence="1" id="KW-0378">Hydrolase</keyword>
<sequence length="323" mass="37068">MFRTWSLKTFLSGIRLFLGLCLTCFSTAFASTDQPEPFGQTVPFENLPGGQYAIDLQINGQGPFKFMIDSAATRTAIFTRTLKKLHLQTNQGAPAFINGMTSSRYRPSARVKEISFAGHSFLNHDIIILQDRKDMENVKFDGILGIDLMAEMTFWFNHQNQNVSILKNASLPRTKLRHWKKLNLKRTPYSGKDYGLYFIRTRIAGRWVPTMLDTGANFTAMNWKSVKGTVIENELRRLREDWVVNGSVGVFKPRQTVLIKTIKIDKIHLKNHYFLIMNFDNLPVNHYGKYPLIIAGMDILGGRDFILDFPKRRLFIAPPKQSQ</sequence>
<dbReference type="EMBL" id="DROP01000090">
    <property type="protein sequence ID" value="HHI88569.1"/>
    <property type="molecule type" value="Genomic_DNA"/>
</dbReference>
<dbReference type="GO" id="GO:0006508">
    <property type="term" value="P:proteolysis"/>
    <property type="evidence" value="ECO:0007669"/>
    <property type="project" value="InterPro"/>
</dbReference>
<dbReference type="SUPFAM" id="SSF50630">
    <property type="entry name" value="Acid proteases"/>
    <property type="match status" value="2"/>
</dbReference>
<feature type="chain" id="PRO_5030858553" description="Peptidase A2 domain-containing protein" evidence="2">
    <location>
        <begin position="31"/>
        <end position="323"/>
    </location>
</feature>
<reference evidence="4" key="1">
    <citation type="journal article" date="2020" name="mSystems">
        <title>Genome- and Community-Level Interaction Insights into Carbon Utilization and Element Cycling Functions of Hydrothermarchaeota in Hydrothermal Sediment.</title>
        <authorList>
            <person name="Zhou Z."/>
            <person name="Liu Y."/>
            <person name="Xu W."/>
            <person name="Pan J."/>
            <person name="Luo Z.H."/>
            <person name="Li M."/>
        </authorList>
    </citation>
    <scope>NUCLEOTIDE SEQUENCE [LARGE SCALE GENOMIC DNA]</scope>
    <source>
        <strain evidence="4">HyVt-538</strain>
    </source>
</reference>
<proteinExistence type="predicted"/>
<protein>
    <recommendedName>
        <fullName evidence="3">Peptidase A2 domain-containing protein</fullName>
    </recommendedName>
</protein>
<dbReference type="Pfam" id="PF13650">
    <property type="entry name" value="Asp_protease_2"/>
    <property type="match status" value="1"/>
</dbReference>
<evidence type="ECO:0000313" key="4">
    <source>
        <dbReference type="EMBL" id="HHI88569.1"/>
    </source>
</evidence>
<dbReference type="InterPro" id="IPR034122">
    <property type="entry name" value="Retropepsin-like_bacterial"/>
</dbReference>
<evidence type="ECO:0000259" key="3">
    <source>
        <dbReference type="PROSITE" id="PS50175"/>
    </source>
</evidence>
<name>A0A7V5NWH5_9PROT</name>
<dbReference type="InterPro" id="IPR021109">
    <property type="entry name" value="Peptidase_aspartic_dom_sf"/>
</dbReference>
<organism evidence="4">
    <name type="scientific">Hellea balneolensis</name>
    <dbReference type="NCBI Taxonomy" id="287478"/>
    <lineage>
        <taxon>Bacteria</taxon>
        <taxon>Pseudomonadati</taxon>
        <taxon>Pseudomonadota</taxon>
        <taxon>Alphaproteobacteria</taxon>
        <taxon>Maricaulales</taxon>
        <taxon>Robiginitomaculaceae</taxon>
        <taxon>Hellea</taxon>
    </lineage>
</organism>